<feature type="transmembrane region" description="Helical" evidence="1">
    <location>
        <begin position="12"/>
        <end position="33"/>
    </location>
</feature>
<keyword evidence="1" id="KW-1133">Transmembrane helix</keyword>
<dbReference type="RefSeq" id="WP_094359183.1">
    <property type="nucleotide sequence ID" value="NZ_NMVK01000020.1"/>
</dbReference>
<keyword evidence="3" id="KW-1185">Reference proteome</keyword>
<protein>
    <submittedName>
        <fullName evidence="2">Uncharacterized protein</fullName>
    </submittedName>
</protein>
<proteinExistence type="predicted"/>
<dbReference type="EMBL" id="NMVO01000001">
    <property type="protein sequence ID" value="OYO17808.1"/>
    <property type="molecule type" value="Genomic_DNA"/>
</dbReference>
<evidence type="ECO:0000313" key="2">
    <source>
        <dbReference type="EMBL" id="OYO17808.1"/>
    </source>
</evidence>
<name>A0A255GPR3_9ACTN</name>
<comment type="caution">
    <text evidence="2">The sequence shown here is derived from an EMBL/GenBank/DDBJ whole genome shotgun (WGS) entry which is preliminary data.</text>
</comment>
<evidence type="ECO:0000256" key="1">
    <source>
        <dbReference type="SAM" id="Phobius"/>
    </source>
</evidence>
<evidence type="ECO:0000313" key="3">
    <source>
        <dbReference type="Proteomes" id="UP000215896"/>
    </source>
</evidence>
<keyword evidence="1" id="KW-0812">Transmembrane</keyword>
<gene>
    <name evidence="2" type="ORF">CGZ94_02725</name>
</gene>
<accession>A0A255GPR3</accession>
<reference evidence="2 3" key="1">
    <citation type="submission" date="2017-07" db="EMBL/GenBank/DDBJ databases">
        <title>Draft whole genome sequences of clinical Proprionibacteriaceae strains.</title>
        <authorList>
            <person name="Bernier A.-M."/>
            <person name="Bernard K."/>
            <person name="Domingo M.-C."/>
        </authorList>
    </citation>
    <scope>NUCLEOTIDE SEQUENCE [LARGE SCALE GENOMIC DNA]</scope>
    <source>
        <strain evidence="2 3">NML 030167</strain>
    </source>
</reference>
<sequence>MTQIIENLSSQIAAVGGAVATLAFILLGIKLIITFHRGGGLREALSGAGVIFLGLMLIGAAGILVGAIQQVVKGIGG</sequence>
<dbReference type="Proteomes" id="UP000215896">
    <property type="component" value="Unassembled WGS sequence"/>
</dbReference>
<keyword evidence="1" id="KW-0472">Membrane</keyword>
<feature type="transmembrane region" description="Helical" evidence="1">
    <location>
        <begin position="45"/>
        <end position="68"/>
    </location>
</feature>
<dbReference type="AlphaFoldDB" id="A0A255GPR3"/>
<dbReference type="OrthoDB" id="9972979at2"/>
<accession>A0A4V3CER9</accession>
<organism evidence="2 3">
    <name type="scientific">Enemella evansiae</name>
    <dbReference type="NCBI Taxonomy" id="2016499"/>
    <lineage>
        <taxon>Bacteria</taxon>
        <taxon>Bacillati</taxon>
        <taxon>Actinomycetota</taxon>
        <taxon>Actinomycetes</taxon>
        <taxon>Propionibacteriales</taxon>
        <taxon>Propionibacteriaceae</taxon>
        <taxon>Enemella</taxon>
    </lineage>
</organism>